<keyword evidence="1" id="KW-0378">Hydrolase</keyword>
<sequence length="1012" mass="115190">MCNILIFSDDAFPGYRPVPIDLPHAVSCSAQELRHHLTESFDVFVNMHGAYFPMDAFETIERFLEQGNGFLHFGDVPFQYPVIWNGTGWDVQKQQWSYLRKLNIHSFMNVGAEECGIAAYEVNRMNPVADSLMPLLEVQDTRNLIMVPTKNKYVPKEWGSVGSMDAAISPLVKGLTQDGEHYSSPVVLIENRAGKYRGGRWIWVNQEISTEDRNSFAQAVTDLGAFAARGVREIFIKPSFASYLPGEKASVTIQIENPAMDGAWHCHLELIHAGDIIASADREVSGSSFTLTDQVPFDCELKPGHYEILMSATSQDGERRQFKQGFWVRDDQLLSSSERVKCGTDYFIINGKPAPVVGTTYMSSDYSRAFLQYPNPGIWMDDMRDMKQQGINWIRTGMWCNWRRFMLDDGHFDEFILRSIDAFIQCAAAHGLQVTFTFFTFVPEPWEGSHPYLDIRSLEAQKRFIAHIVGRHQHTTNVDWDLINEPYVSDHPSQRRSDDDVLERNAFQAYMREKYQSVETMAAALDIPISDVPDFSALPLPERQHINFDITDMGDSKNGLIWQDYLQFCTHMFRQWTEEMKAVITAVQPLQLVTVGQDEALRGQRPTPLLIGDLLDYNAQHTWWLLDDLVWDTVFTKYYGKPLLVQETGIMYLENADNSPRRTEREIADLLEKKFAYAFATRCAGVIQWVWNTNCYLQSANESNIGAIRSDGSKKPEMKVSRQFAEFFAQSQDYISDMAKQEEIAVIFPFTNDFSNKNFAQQATAQIIKVLAYYNKQLAMGVSEYELEPLLEAQPKLIFLPSPHHIDGKQFEKLMALVREMETTLVITGPISLNEYFAKTNRAQGLVGDTSLEPLSRFERLTYADKSYELSFAHHNAGRAFKENGANGEAAVNIPLGKGRLIWIPLPIELAEEPHVLKEIYADLIREAQVTEPFQLEGDSCGIFVSRLNWQDGILYTIINETGADQTLRIRDHVLNQTYSLTVGSNRSSLFTLDKDGTVIASYKNDSIIQAK</sequence>
<protein>
    <submittedName>
        <fullName evidence="5">Cellulase family glycosylhydrolase</fullName>
    </submittedName>
</protein>
<dbReference type="Proteomes" id="UP001209276">
    <property type="component" value="Unassembled WGS sequence"/>
</dbReference>
<dbReference type="InterPro" id="IPR017853">
    <property type="entry name" value="GH"/>
</dbReference>
<dbReference type="EMBL" id="CP041405">
    <property type="protein sequence ID" value="QDM44822.1"/>
    <property type="molecule type" value="Genomic_DNA"/>
</dbReference>
<evidence type="ECO:0000256" key="2">
    <source>
        <dbReference type="ARBA" id="ARBA00023295"/>
    </source>
</evidence>
<dbReference type="GO" id="GO:0004553">
    <property type="term" value="F:hydrolase activity, hydrolyzing O-glycosyl compounds"/>
    <property type="evidence" value="ECO:0007669"/>
    <property type="project" value="InterPro"/>
</dbReference>
<organism evidence="5 6">
    <name type="scientific">Paenibacillus thiaminolyticus</name>
    <name type="common">Bacillus thiaminolyticus</name>
    <dbReference type="NCBI Taxonomy" id="49283"/>
    <lineage>
        <taxon>Bacteria</taxon>
        <taxon>Bacillati</taxon>
        <taxon>Bacillota</taxon>
        <taxon>Bacilli</taxon>
        <taxon>Bacillales</taxon>
        <taxon>Paenibacillaceae</taxon>
        <taxon>Paenibacillus</taxon>
    </lineage>
</organism>
<evidence type="ECO:0000313" key="4">
    <source>
        <dbReference type="EMBL" id="MCY9609563.1"/>
    </source>
</evidence>
<keyword evidence="7" id="KW-1185">Reference proteome</keyword>
<dbReference type="RefSeq" id="WP_087440409.1">
    <property type="nucleotide sequence ID" value="NZ_CABMNB010000005.1"/>
</dbReference>
<dbReference type="GeneID" id="76997479"/>
<evidence type="ECO:0000313" key="7">
    <source>
        <dbReference type="Proteomes" id="UP001209276"/>
    </source>
</evidence>
<dbReference type="Pfam" id="PF00150">
    <property type="entry name" value="Cellulase"/>
    <property type="match status" value="1"/>
</dbReference>
<evidence type="ECO:0000256" key="1">
    <source>
        <dbReference type="ARBA" id="ARBA00022801"/>
    </source>
</evidence>
<accession>A0AAP9DV70</accession>
<dbReference type="EMBL" id="JAMDMM010000040">
    <property type="protein sequence ID" value="MCY9609563.1"/>
    <property type="molecule type" value="Genomic_DNA"/>
</dbReference>
<reference evidence="4 7" key="2">
    <citation type="submission" date="2022-05" db="EMBL/GenBank/DDBJ databases">
        <title>Genome Sequencing of Bee-Associated Microbes.</title>
        <authorList>
            <person name="Dunlap C."/>
        </authorList>
    </citation>
    <scope>NUCLEOTIDE SEQUENCE [LARGE SCALE GENOMIC DNA]</scope>
    <source>
        <strain evidence="4 7">NRRL B-14613</strain>
    </source>
</reference>
<dbReference type="Gene3D" id="3.20.20.80">
    <property type="entry name" value="Glycosidases"/>
    <property type="match status" value="1"/>
</dbReference>
<evidence type="ECO:0000313" key="6">
    <source>
        <dbReference type="Proteomes" id="UP000315377"/>
    </source>
</evidence>
<name>A0AAP9DV70_PANTH</name>
<dbReference type="AlphaFoldDB" id="A0AAP9DV70"/>
<dbReference type="SUPFAM" id="SSF51445">
    <property type="entry name" value="(Trans)glycosidases"/>
    <property type="match status" value="1"/>
</dbReference>
<evidence type="ECO:0000259" key="3">
    <source>
        <dbReference type="Pfam" id="PF00150"/>
    </source>
</evidence>
<gene>
    <name evidence="5" type="ORF">FLT43_16065</name>
    <name evidence="4" type="ORF">M5W83_20650</name>
</gene>
<dbReference type="GO" id="GO:0000272">
    <property type="term" value="P:polysaccharide catabolic process"/>
    <property type="evidence" value="ECO:0007669"/>
    <property type="project" value="InterPro"/>
</dbReference>
<evidence type="ECO:0000313" key="5">
    <source>
        <dbReference type="EMBL" id="QDM44822.1"/>
    </source>
</evidence>
<reference evidence="5 6" key="1">
    <citation type="submission" date="2019-07" db="EMBL/GenBank/DDBJ databases">
        <title>Paenibacillus thiaminolyticus NRRL B-4156.</title>
        <authorList>
            <person name="Hehnly C."/>
            <person name="Zhang L."/>
        </authorList>
    </citation>
    <scope>NUCLEOTIDE SEQUENCE [LARGE SCALE GENOMIC DNA]</scope>
    <source>
        <strain evidence="5 6">NRRL B-4156</strain>
    </source>
</reference>
<dbReference type="Proteomes" id="UP000315377">
    <property type="component" value="Chromosome"/>
</dbReference>
<feature type="domain" description="Glycoside hydrolase family 5" evidence="3">
    <location>
        <begin position="378"/>
        <end position="509"/>
    </location>
</feature>
<dbReference type="InterPro" id="IPR001547">
    <property type="entry name" value="Glyco_hydro_5"/>
</dbReference>
<proteinExistence type="predicted"/>
<keyword evidence="2" id="KW-0326">Glycosidase</keyword>